<proteinExistence type="predicted"/>
<gene>
    <name evidence="7" type="ORF">HPLM_LOCUS17493</name>
</gene>
<accession>A0A158QRI9</accession>
<feature type="signal peptide" evidence="5">
    <location>
        <begin position="1"/>
        <end position="18"/>
    </location>
</feature>
<reference evidence="9" key="1">
    <citation type="submission" date="2016-04" db="UniProtKB">
        <authorList>
            <consortium name="WormBaseParasite"/>
        </authorList>
    </citation>
    <scope>IDENTIFICATION</scope>
</reference>
<sequence length="111" mass="11776">MRLILLLITTLFILSASGEERECARNICLNGGTCLVDDISRRFSCRCPPGFAGSLCQEACTLKCANGVCVKGTLGKEQCQCTQGWSGALCEVSGSSLEGCTRTEDCGIGER</sequence>
<reference evidence="7 8" key="2">
    <citation type="submission" date="2018-11" db="EMBL/GenBank/DDBJ databases">
        <authorList>
            <consortium name="Pathogen Informatics"/>
        </authorList>
    </citation>
    <scope>NUCLEOTIDE SEQUENCE [LARGE SCALE GENOMIC DNA]</scope>
    <source>
        <strain evidence="7 8">MHpl1</strain>
    </source>
</reference>
<feature type="disulfide bond" evidence="4">
    <location>
        <begin position="28"/>
        <end position="45"/>
    </location>
</feature>
<dbReference type="EMBL" id="UZAF01019995">
    <property type="protein sequence ID" value="VDO65404.1"/>
    <property type="molecule type" value="Genomic_DNA"/>
</dbReference>
<dbReference type="PROSITE" id="PS50026">
    <property type="entry name" value="EGF_3"/>
    <property type="match status" value="1"/>
</dbReference>
<keyword evidence="8" id="KW-1185">Reference proteome</keyword>
<evidence type="ECO:0000259" key="6">
    <source>
        <dbReference type="PROSITE" id="PS50026"/>
    </source>
</evidence>
<keyword evidence="2" id="KW-0677">Repeat</keyword>
<dbReference type="InterPro" id="IPR000742">
    <property type="entry name" value="EGF"/>
</dbReference>
<organism evidence="9">
    <name type="scientific">Haemonchus placei</name>
    <name type="common">Barber's pole worm</name>
    <dbReference type="NCBI Taxonomy" id="6290"/>
    <lineage>
        <taxon>Eukaryota</taxon>
        <taxon>Metazoa</taxon>
        <taxon>Ecdysozoa</taxon>
        <taxon>Nematoda</taxon>
        <taxon>Chromadorea</taxon>
        <taxon>Rhabditida</taxon>
        <taxon>Rhabditina</taxon>
        <taxon>Rhabditomorpha</taxon>
        <taxon>Strongyloidea</taxon>
        <taxon>Trichostrongylidae</taxon>
        <taxon>Haemonchus</taxon>
    </lineage>
</organism>
<evidence type="ECO:0000313" key="7">
    <source>
        <dbReference type="EMBL" id="VDO65404.1"/>
    </source>
</evidence>
<dbReference type="Pfam" id="PF00008">
    <property type="entry name" value="EGF"/>
    <property type="match status" value="1"/>
</dbReference>
<dbReference type="PANTHER" id="PTHR24044:SF420">
    <property type="entry name" value="DELTA AND NOTCH-LIKE EPIDERMAL GROWTH FACTOR-RELATED RECEPTOR ISOFORM X1"/>
    <property type="match status" value="1"/>
</dbReference>
<keyword evidence="5" id="KW-0732">Signal</keyword>
<evidence type="ECO:0000256" key="1">
    <source>
        <dbReference type="ARBA" id="ARBA00022536"/>
    </source>
</evidence>
<evidence type="ECO:0000256" key="2">
    <source>
        <dbReference type="ARBA" id="ARBA00022737"/>
    </source>
</evidence>
<dbReference type="PANTHER" id="PTHR24044">
    <property type="entry name" value="NOTCH LIGAND FAMILY MEMBER"/>
    <property type="match status" value="1"/>
</dbReference>
<feature type="domain" description="EGF-like" evidence="6">
    <location>
        <begin position="19"/>
        <end position="57"/>
    </location>
</feature>
<dbReference type="InterPro" id="IPR013032">
    <property type="entry name" value="EGF-like_CS"/>
</dbReference>
<dbReference type="Gene3D" id="2.10.25.10">
    <property type="entry name" value="Laminin"/>
    <property type="match status" value="2"/>
</dbReference>
<dbReference type="SMART" id="SM00181">
    <property type="entry name" value="EGF"/>
    <property type="match status" value="2"/>
</dbReference>
<evidence type="ECO:0000256" key="3">
    <source>
        <dbReference type="ARBA" id="ARBA00023157"/>
    </source>
</evidence>
<dbReference type="STRING" id="6290.A0A158QRI9"/>
<dbReference type="AlphaFoldDB" id="A0A158QRI9"/>
<dbReference type="SUPFAM" id="SSF57196">
    <property type="entry name" value="EGF/Laminin"/>
    <property type="match status" value="1"/>
</dbReference>
<feature type="disulfide bond" evidence="4">
    <location>
        <begin position="47"/>
        <end position="56"/>
    </location>
</feature>
<dbReference type="PROSITE" id="PS00022">
    <property type="entry name" value="EGF_1"/>
    <property type="match status" value="2"/>
</dbReference>
<protein>
    <submittedName>
        <fullName evidence="9">EGF-like domain-containing protein</fullName>
    </submittedName>
</protein>
<name>A0A158QRI9_HAEPC</name>
<dbReference type="FunFam" id="2.10.25.10:FF:000404">
    <property type="entry name" value="Weary, isoform B"/>
    <property type="match status" value="1"/>
</dbReference>
<keyword evidence="3 4" id="KW-1015">Disulfide bond</keyword>
<evidence type="ECO:0000313" key="9">
    <source>
        <dbReference type="WBParaSite" id="HPLM_0001750101-mRNA-1"/>
    </source>
</evidence>
<evidence type="ECO:0000313" key="8">
    <source>
        <dbReference type="Proteomes" id="UP000268014"/>
    </source>
</evidence>
<dbReference type="OrthoDB" id="430340at2759"/>
<evidence type="ECO:0000256" key="4">
    <source>
        <dbReference type="PROSITE-ProRule" id="PRU00076"/>
    </source>
</evidence>
<feature type="chain" id="PRO_5043135601" evidence="5">
    <location>
        <begin position="19"/>
        <end position="111"/>
    </location>
</feature>
<dbReference type="Proteomes" id="UP000268014">
    <property type="component" value="Unassembled WGS sequence"/>
</dbReference>
<comment type="caution">
    <text evidence="4">Lacks conserved residue(s) required for the propagation of feature annotation.</text>
</comment>
<dbReference type="InterPro" id="IPR050906">
    <property type="entry name" value="Notch_signaling"/>
</dbReference>
<evidence type="ECO:0000256" key="5">
    <source>
        <dbReference type="SAM" id="SignalP"/>
    </source>
</evidence>
<dbReference type="WBParaSite" id="HPLM_0001750101-mRNA-1">
    <property type="protein sequence ID" value="HPLM_0001750101-mRNA-1"/>
    <property type="gene ID" value="HPLM_0001750101"/>
</dbReference>
<dbReference type="Pfam" id="PF12661">
    <property type="entry name" value="hEGF"/>
    <property type="match status" value="1"/>
</dbReference>
<dbReference type="PROSITE" id="PS01186">
    <property type="entry name" value="EGF_2"/>
    <property type="match status" value="1"/>
</dbReference>
<keyword evidence="1 4" id="KW-0245">EGF-like domain</keyword>